<evidence type="ECO:0000256" key="1">
    <source>
        <dbReference type="SAM" id="MobiDB-lite"/>
    </source>
</evidence>
<accession>A0A4Q1BK75</accession>
<protein>
    <recommendedName>
        <fullName evidence="2">DAGKc domain-containing protein</fullName>
    </recommendedName>
</protein>
<feature type="compositionally biased region" description="Polar residues" evidence="1">
    <location>
        <begin position="478"/>
        <end position="487"/>
    </location>
</feature>
<evidence type="ECO:0000313" key="4">
    <source>
        <dbReference type="Proteomes" id="UP000289152"/>
    </source>
</evidence>
<feature type="compositionally biased region" description="Acidic residues" evidence="1">
    <location>
        <begin position="443"/>
        <end position="452"/>
    </location>
</feature>
<dbReference type="GO" id="GO:0001727">
    <property type="term" value="F:lipid kinase activity"/>
    <property type="evidence" value="ECO:0007669"/>
    <property type="project" value="TreeGrafter"/>
</dbReference>
<comment type="caution">
    <text evidence="3">The sequence shown here is derived from an EMBL/GenBank/DDBJ whole genome shotgun (WGS) entry which is preliminary data.</text>
</comment>
<dbReference type="GO" id="GO:0005737">
    <property type="term" value="C:cytoplasm"/>
    <property type="evidence" value="ECO:0007669"/>
    <property type="project" value="TreeGrafter"/>
</dbReference>
<dbReference type="InterPro" id="IPR017438">
    <property type="entry name" value="ATP-NAD_kinase_N"/>
</dbReference>
<dbReference type="InterPro" id="IPR016064">
    <property type="entry name" value="NAD/diacylglycerol_kinase_sf"/>
</dbReference>
<feature type="compositionally biased region" description="Polar residues" evidence="1">
    <location>
        <begin position="494"/>
        <end position="515"/>
    </location>
</feature>
<evidence type="ECO:0000313" key="3">
    <source>
        <dbReference type="EMBL" id="RXK38171.1"/>
    </source>
</evidence>
<sequence>MSKWQIIINPAAGSGQAVQFVDEHVTPLLDVLGEKYEIHHTQQAGDGARIALDIHRSNHTFKESITTGASSAGGREQSYDEVEESGSFERGNKTVRVVIVGGDGTTHEVIEGLCSTLTMEEIGRWEIVVIPCGTANALFHTLFPPTQPFSPPPLLVPYLQNKPMEITHKLSTLLSALSGNPNLRRLPLTRTTLLPPSPVDFQPNHPDFIKFSGSTPQPSSFPIIHDTSLTNRNLGDSSSTQRILGHSESGEDLVNKVKTIYSHIVLSTSLHASILDTSESLRVTHPGIERFGIAAQQNAGLFFDADLIMFPPTGGEVKQYDPKLDKFVTPFTSDIESLILLTQQAKSYKKVSNNMPNLTIDNEKGNDSEGEGNKEGVVLKGPFSYLLSSTLADRMEEKFMICPTLRTHPPSYLKRSASGPSHRKPLISQEKNTESTMDHDGGKEDEEEEEGPTMDVVILRPFRDPAVRSILETSALIPNQDAQSGQNPAEKPSQDSNPPSTQNPVQSSHDGDQTNVLRSKIKVGIEEDGTNTNERKANEQWALRAWEILKLAYSSGSHISRTYSGPGPSVEKGEGEVVVEVFRCGSFEWIPGGLKNDNTSMSMTQNFFEGYGTVKEVKVGQVENVFEGQVNDIHGRQVNNVQEGQPNDVHEGHVKKVHDERKKKENTNMKTKEDLNNLLCSDGSIHRIPFGGKAKIEVISSYDFWVWG</sequence>
<dbReference type="PROSITE" id="PS50146">
    <property type="entry name" value="DAGK"/>
    <property type="match status" value="1"/>
</dbReference>
<dbReference type="GO" id="GO:0016020">
    <property type="term" value="C:membrane"/>
    <property type="evidence" value="ECO:0007669"/>
    <property type="project" value="TreeGrafter"/>
</dbReference>
<keyword evidence="4" id="KW-1185">Reference proteome</keyword>
<dbReference type="AlphaFoldDB" id="A0A4Q1BK75"/>
<gene>
    <name evidence="3" type="ORF">M231_04545</name>
</gene>
<dbReference type="InParanoid" id="A0A4Q1BK75"/>
<feature type="compositionally biased region" description="Basic and acidic residues" evidence="1">
    <location>
        <begin position="431"/>
        <end position="442"/>
    </location>
</feature>
<dbReference type="VEuPathDB" id="FungiDB:TREMEDRAFT_65925"/>
<dbReference type="EMBL" id="SDIL01000052">
    <property type="protein sequence ID" value="RXK38171.1"/>
    <property type="molecule type" value="Genomic_DNA"/>
</dbReference>
<name>A0A4Q1BK75_TREME</name>
<feature type="region of interest" description="Disordered" evidence="1">
    <location>
        <begin position="64"/>
        <end position="86"/>
    </location>
</feature>
<feature type="domain" description="DAGKc" evidence="2">
    <location>
        <begin position="1"/>
        <end position="150"/>
    </location>
</feature>
<feature type="region of interest" description="Disordered" evidence="1">
    <location>
        <begin position="406"/>
        <end position="454"/>
    </location>
</feature>
<dbReference type="PANTHER" id="PTHR12358">
    <property type="entry name" value="SPHINGOSINE KINASE"/>
    <property type="match status" value="1"/>
</dbReference>
<reference evidence="3 4" key="1">
    <citation type="submission" date="2016-06" db="EMBL/GenBank/DDBJ databases">
        <title>Evolution of pathogenesis and genome organization in the Tremellales.</title>
        <authorList>
            <person name="Cuomo C."/>
            <person name="Litvintseva A."/>
            <person name="Heitman J."/>
            <person name="Chen Y."/>
            <person name="Sun S."/>
            <person name="Springer D."/>
            <person name="Dromer F."/>
            <person name="Young S."/>
            <person name="Zeng Q."/>
            <person name="Chapman S."/>
            <person name="Gujja S."/>
            <person name="Saif S."/>
            <person name="Birren B."/>
        </authorList>
    </citation>
    <scope>NUCLEOTIDE SEQUENCE [LARGE SCALE GENOMIC DNA]</scope>
    <source>
        <strain evidence="3 4">ATCC 28783</strain>
    </source>
</reference>
<dbReference type="SUPFAM" id="SSF111331">
    <property type="entry name" value="NAD kinase/diacylglycerol kinase-like"/>
    <property type="match status" value="1"/>
</dbReference>
<dbReference type="InterPro" id="IPR001206">
    <property type="entry name" value="Diacylglycerol_kinase_cat_dom"/>
</dbReference>
<dbReference type="Pfam" id="PF00781">
    <property type="entry name" value="DAGK_cat"/>
    <property type="match status" value="1"/>
</dbReference>
<dbReference type="OrthoDB" id="336240at2759"/>
<dbReference type="InterPro" id="IPR050187">
    <property type="entry name" value="Lipid_Phosphate_FormReg"/>
</dbReference>
<dbReference type="GO" id="GO:0046512">
    <property type="term" value="P:sphingosine biosynthetic process"/>
    <property type="evidence" value="ECO:0007669"/>
    <property type="project" value="TreeGrafter"/>
</dbReference>
<dbReference type="PANTHER" id="PTHR12358:SF105">
    <property type="entry name" value="DAGKC DOMAIN-CONTAINING PROTEIN"/>
    <property type="match status" value="1"/>
</dbReference>
<dbReference type="Proteomes" id="UP000289152">
    <property type="component" value="Unassembled WGS sequence"/>
</dbReference>
<dbReference type="Gene3D" id="3.40.50.10330">
    <property type="entry name" value="Probable inorganic polyphosphate/atp-NAD kinase, domain 1"/>
    <property type="match status" value="1"/>
</dbReference>
<proteinExistence type="predicted"/>
<organism evidence="3 4">
    <name type="scientific">Tremella mesenterica</name>
    <name type="common">Jelly fungus</name>
    <dbReference type="NCBI Taxonomy" id="5217"/>
    <lineage>
        <taxon>Eukaryota</taxon>
        <taxon>Fungi</taxon>
        <taxon>Dikarya</taxon>
        <taxon>Basidiomycota</taxon>
        <taxon>Agaricomycotina</taxon>
        <taxon>Tremellomycetes</taxon>
        <taxon>Tremellales</taxon>
        <taxon>Tremellaceae</taxon>
        <taxon>Tremella</taxon>
    </lineage>
</organism>
<evidence type="ECO:0000259" key="2">
    <source>
        <dbReference type="PROSITE" id="PS50146"/>
    </source>
</evidence>
<feature type="region of interest" description="Disordered" evidence="1">
    <location>
        <begin position="478"/>
        <end position="515"/>
    </location>
</feature>